<keyword evidence="1" id="KW-0611">Plant defense</keyword>
<comment type="caution">
    <text evidence="3">The sequence shown here is derived from an EMBL/GenBank/DDBJ whole genome shotgun (WGS) entry which is preliminary data.</text>
</comment>
<dbReference type="PANTHER" id="PTHR33463">
    <property type="entry name" value="NB-ARC DOMAIN-CONTAINING PROTEIN-RELATED"/>
    <property type="match status" value="1"/>
</dbReference>
<protein>
    <recommendedName>
        <fullName evidence="2">Disease resistance protein At4g27190-like leucine-rich repeats domain-containing protein</fullName>
    </recommendedName>
</protein>
<dbReference type="EMBL" id="JAAGAX010000009">
    <property type="protein sequence ID" value="KAF2304659.1"/>
    <property type="molecule type" value="Genomic_DNA"/>
</dbReference>
<dbReference type="PANTHER" id="PTHR33463:SF198">
    <property type="entry name" value="RPP4C3"/>
    <property type="match status" value="1"/>
</dbReference>
<evidence type="ECO:0000259" key="2">
    <source>
        <dbReference type="Pfam" id="PF23247"/>
    </source>
</evidence>
<feature type="domain" description="Disease resistance protein At4g27190-like leucine-rich repeats" evidence="2">
    <location>
        <begin position="79"/>
        <end position="140"/>
    </location>
</feature>
<dbReference type="AlphaFoldDB" id="A0A6A6LYB7"/>
<name>A0A6A6LYB7_HEVBR</name>
<reference evidence="3 4" key="1">
    <citation type="journal article" date="2020" name="Mol. Plant">
        <title>The Chromosome-Based Rubber Tree Genome Provides New Insights into Spurge Genome Evolution and Rubber Biosynthesis.</title>
        <authorList>
            <person name="Liu J."/>
            <person name="Shi C."/>
            <person name="Shi C.C."/>
            <person name="Li W."/>
            <person name="Zhang Q.J."/>
            <person name="Zhang Y."/>
            <person name="Li K."/>
            <person name="Lu H.F."/>
            <person name="Shi C."/>
            <person name="Zhu S.T."/>
            <person name="Xiao Z.Y."/>
            <person name="Nan H."/>
            <person name="Yue Y."/>
            <person name="Zhu X.G."/>
            <person name="Wu Y."/>
            <person name="Hong X.N."/>
            <person name="Fan G.Y."/>
            <person name="Tong Y."/>
            <person name="Zhang D."/>
            <person name="Mao C.L."/>
            <person name="Liu Y.L."/>
            <person name="Hao S.J."/>
            <person name="Liu W.Q."/>
            <person name="Lv M.Q."/>
            <person name="Zhang H.B."/>
            <person name="Liu Y."/>
            <person name="Hu-Tang G.R."/>
            <person name="Wang J.P."/>
            <person name="Wang J.H."/>
            <person name="Sun Y.H."/>
            <person name="Ni S.B."/>
            <person name="Chen W.B."/>
            <person name="Zhang X.C."/>
            <person name="Jiao Y.N."/>
            <person name="Eichler E.E."/>
            <person name="Li G.H."/>
            <person name="Liu X."/>
            <person name="Gao L.Z."/>
        </authorList>
    </citation>
    <scope>NUCLEOTIDE SEQUENCE [LARGE SCALE GENOMIC DNA]</scope>
    <source>
        <strain evidence="4">cv. GT1</strain>
        <tissue evidence="3">Leaf</tissue>
    </source>
</reference>
<organism evidence="3 4">
    <name type="scientific">Hevea brasiliensis</name>
    <name type="common">Para rubber tree</name>
    <name type="synonym">Siphonia brasiliensis</name>
    <dbReference type="NCBI Taxonomy" id="3981"/>
    <lineage>
        <taxon>Eukaryota</taxon>
        <taxon>Viridiplantae</taxon>
        <taxon>Streptophyta</taxon>
        <taxon>Embryophyta</taxon>
        <taxon>Tracheophyta</taxon>
        <taxon>Spermatophyta</taxon>
        <taxon>Magnoliopsida</taxon>
        <taxon>eudicotyledons</taxon>
        <taxon>Gunneridae</taxon>
        <taxon>Pentapetalae</taxon>
        <taxon>rosids</taxon>
        <taxon>fabids</taxon>
        <taxon>Malpighiales</taxon>
        <taxon>Euphorbiaceae</taxon>
        <taxon>Crotonoideae</taxon>
        <taxon>Micrandreae</taxon>
        <taxon>Hevea</taxon>
    </lineage>
</organism>
<evidence type="ECO:0000313" key="3">
    <source>
        <dbReference type="EMBL" id="KAF2304659.1"/>
    </source>
</evidence>
<keyword evidence="4" id="KW-1185">Reference proteome</keyword>
<proteinExistence type="predicted"/>
<dbReference type="InterPro" id="IPR050905">
    <property type="entry name" value="Plant_NBS-LRR"/>
</dbReference>
<accession>A0A6A6LYB7</accession>
<dbReference type="InterPro" id="IPR057135">
    <property type="entry name" value="At4g27190-like_LRR"/>
</dbReference>
<dbReference type="Pfam" id="PF23247">
    <property type="entry name" value="LRR_RPS2"/>
    <property type="match status" value="1"/>
</dbReference>
<sequence length="251" mass="28917">MAYHFRLPSNAKPNYLRLSGKDITISQLDCFKPLPPRTNYLHLESFEDLRNIIPCLLVDGDCLKTLQISNCHNFNYLINVEELTVLEGTKHMWKSPSELLRLHNLQILKIYFWEELKVIFPASIAQGLEQLKQLELRSCDELEAIVAERQEREETIDNVVFSQLIKISLHRLPNLKAFCMDNLPFKWPSLEMVEVSNCPKMKTFAASDGNQSTPKLKVIKVNYHDIMVDGTDLDTVMQNHYKEEGVAGPSN</sequence>
<dbReference type="Gene3D" id="3.80.10.10">
    <property type="entry name" value="Ribonuclease Inhibitor"/>
    <property type="match status" value="1"/>
</dbReference>
<evidence type="ECO:0000256" key="1">
    <source>
        <dbReference type="ARBA" id="ARBA00022821"/>
    </source>
</evidence>
<dbReference type="Proteomes" id="UP000467840">
    <property type="component" value="Chromosome 16"/>
</dbReference>
<dbReference type="InterPro" id="IPR032675">
    <property type="entry name" value="LRR_dom_sf"/>
</dbReference>
<dbReference type="SUPFAM" id="SSF52047">
    <property type="entry name" value="RNI-like"/>
    <property type="match status" value="1"/>
</dbReference>
<evidence type="ECO:0000313" key="4">
    <source>
        <dbReference type="Proteomes" id="UP000467840"/>
    </source>
</evidence>
<gene>
    <name evidence="3" type="ORF">GH714_037322</name>
</gene>